<evidence type="ECO:0000256" key="1">
    <source>
        <dbReference type="ARBA" id="ARBA00023002"/>
    </source>
</evidence>
<gene>
    <name evidence="4" type="ORF">SAMN04515671_1198</name>
</gene>
<dbReference type="InterPro" id="IPR000683">
    <property type="entry name" value="Gfo/Idh/MocA-like_OxRdtase_N"/>
</dbReference>
<dbReference type="Pfam" id="PF22725">
    <property type="entry name" value="GFO_IDH_MocA_C3"/>
    <property type="match status" value="1"/>
</dbReference>
<proteinExistence type="predicted"/>
<organism evidence="4 5">
    <name type="scientific">Nakamurella panacisegetis</name>
    <dbReference type="NCBI Taxonomy" id="1090615"/>
    <lineage>
        <taxon>Bacteria</taxon>
        <taxon>Bacillati</taxon>
        <taxon>Actinomycetota</taxon>
        <taxon>Actinomycetes</taxon>
        <taxon>Nakamurellales</taxon>
        <taxon>Nakamurellaceae</taxon>
        <taxon>Nakamurella</taxon>
    </lineage>
</organism>
<sequence>MSARQPVRVGVIGAGLMGKELAGALGRWSALSDSAVDPQLTAVCDVNAPALDWFRRVSSVRTLTDDYRNLLDGSVDVLYVAVPHHLHESLYLDIAAAGVDFLGEKPFGIDPGASAAIGDGIAASSAFVRCSSEMPFYPGAQQAISFLQQGRAGRIIEANFAFLHSSDLNVDKPINWKRQTQFCGQIGVMGDLGMHVTHVPLRLGWQPSSVFAQLQDLVPTRPDGKGGVADCDTIENATLCTRVTDPLGDFPLTLETKRIAPGEMNTWRMRVVGMDGGVEFSTRYPASLKVMTVRDGQQVWEERMAGSQSAQPTITGGIFEFGFTDALLQMWAAYFAERAGELGDAFGCATPAEALASHDLFDAALRSSATGSAVPFTSGTRRRHVASDVAGVIGRA</sequence>
<dbReference type="Gene3D" id="3.40.50.720">
    <property type="entry name" value="NAD(P)-binding Rossmann-like Domain"/>
    <property type="match status" value="1"/>
</dbReference>
<dbReference type="InterPro" id="IPR055170">
    <property type="entry name" value="GFO_IDH_MocA-like_dom"/>
</dbReference>
<dbReference type="Gene3D" id="3.30.360.10">
    <property type="entry name" value="Dihydrodipicolinate Reductase, domain 2"/>
    <property type="match status" value="1"/>
</dbReference>
<dbReference type="RefSeq" id="WP_231988384.1">
    <property type="nucleotide sequence ID" value="NZ_LT629710.1"/>
</dbReference>
<dbReference type="SUPFAM" id="SSF55347">
    <property type="entry name" value="Glyceraldehyde-3-phosphate dehydrogenase-like, C-terminal domain"/>
    <property type="match status" value="1"/>
</dbReference>
<dbReference type="SUPFAM" id="SSF51735">
    <property type="entry name" value="NAD(P)-binding Rossmann-fold domains"/>
    <property type="match status" value="1"/>
</dbReference>
<dbReference type="STRING" id="1090615.SAMN04515671_1198"/>
<dbReference type="InterPro" id="IPR050463">
    <property type="entry name" value="Gfo/Idh/MocA_oxidrdct_glycsds"/>
</dbReference>
<dbReference type="Proteomes" id="UP000198741">
    <property type="component" value="Chromosome I"/>
</dbReference>
<dbReference type="GO" id="GO:0000166">
    <property type="term" value="F:nucleotide binding"/>
    <property type="evidence" value="ECO:0007669"/>
    <property type="project" value="InterPro"/>
</dbReference>
<keyword evidence="5" id="KW-1185">Reference proteome</keyword>
<protein>
    <submittedName>
        <fullName evidence="4">Predicted dehydrogenase</fullName>
    </submittedName>
</protein>
<dbReference type="PANTHER" id="PTHR43818:SF11">
    <property type="entry name" value="BCDNA.GH03377"/>
    <property type="match status" value="1"/>
</dbReference>
<dbReference type="AlphaFoldDB" id="A0A1H0K826"/>
<dbReference type="PANTHER" id="PTHR43818">
    <property type="entry name" value="BCDNA.GH03377"/>
    <property type="match status" value="1"/>
</dbReference>
<feature type="domain" description="GFO/IDH/MocA-like oxidoreductase" evidence="3">
    <location>
        <begin position="141"/>
        <end position="278"/>
    </location>
</feature>
<evidence type="ECO:0000313" key="4">
    <source>
        <dbReference type="EMBL" id="SDO51922.1"/>
    </source>
</evidence>
<evidence type="ECO:0000313" key="5">
    <source>
        <dbReference type="Proteomes" id="UP000198741"/>
    </source>
</evidence>
<dbReference type="InterPro" id="IPR036291">
    <property type="entry name" value="NAD(P)-bd_dom_sf"/>
</dbReference>
<dbReference type="EMBL" id="LT629710">
    <property type="protein sequence ID" value="SDO51922.1"/>
    <property type="molecule type" value="Genomic_DNA"/>
</dbReference>
<name>A0A1H0K826_9ACTN</name>
<feature type="domain" description="Gfo/Idh/MocA-like oxidoreductase N-terminal" evidence="2">
    <location>
        <begin position="7"/>
        <end position="111"/>
    </location>
</feature>
<dbReference type="GO" id="GO:0016491">
    <property type="term" value="F:oxidoreductase activity"/>
    <property type="evidence" value="ECO:0007669"/>
    <property type="project" value="UniProtKB-KW"/>
</dbReference>
<accession>A0A1H0K826</accession>
<keyword evidence="1" id="KW-0560">Oxidoreductase</keyword>
<evidence type="ECO:0000259" key="2">
    <source>
        <dbReference type="Pfam" id="PF01408"/>
    </source>
</evidence>
<evidence type="ECO:0000259" key="3">
    <source>
        <dbReference type="Pfam" id="PF22725"/>
    </source>
</evidence>
<reference evidence="4 5" key="1">
    <citation type="submission" date="2016-10" db="EMBL/GenBank/DDBJ databases">
        <authorList>
            <person name="de Groot N.N."/>
        </authorList>
    </citation>
    <scope>NUCLEOTIDE SEQUENCE [LARGE SCALE GENOMIC DNA]</scope>
    <source>
        <strain evidence="5">P4-7,KCTC 19426,CECT 7604</strain>
    </source>
</reference>
<dbReference type="Pfam" id="PF01408">
    <property type="entry name" value="GFO_IDH_MocA"/>
    <property type="match status" value="1"/>
</dbReference>